<dbReference type="Proteomes" id="UP000828390">
    <property type="component" value="Unassembled WGS sequence"/>
</dbReference>
<name>A0A9D4EXC5_DREPO</name>
<protein>
    <submittedName>
        <fullName evidence="1">Uncharacterized protein</fullName>
    </submittedName>
</protein>
<evidence type="ECO:0000313" key="1">
    <source>
        <dbReference type="EMBL" id="KAH3787394.1"/>
    </source>
</evidence>
<dbReference type="AlphaFoldDB" id="A0A9D4EXC5"/>
<comment type="caution">
    <text evidence="1">The sequence shown here is derived from an EMBL/GenBank/DDBJ whole genome shotgun (WGS) entry which is preliminary data.</text>
</comment>
<sequence length="90" mass="10157">MKSGLGDYQSVCITPAASTLVEMALHVLNETMDIIAHVDYSGQAQTVKSIYNPQWYPDALQIVLYMYQIKQAFRPGMNQPFTILEAITSW</sequence>
<organism evidence="1 2">
    <name type="scientific">Dreissena polymorpha</name>
    <name type="common">Zebra mussel</name>
    <name type="synonym">Mytilus polymorpha</name>
    <dbReference type="NCBI Taxonomy" id="45954"/>
    <lineage>
        <taxon>Eukaryota</taxon>
        <taxon>Metazoa</taxon>
        <taxon>Spiralia</taxon>
        <taxon>Lophotrochozoa</taxon>
        <taxon>Mollusca</taxon>
        <taxon>Bivalvia</taxon>
        <taxon>Autobranchia</taxon>
        <taxon>Heteroconchia</taxon>
        <taxon>Euheterodonta</taxon>
        <taxon>Imparidentia</taxon>
        <taxon>Neoheterodontei</taxon>
        <taxon>Myida</taxon>
        <taxon>Dreissenoidea</taxon>
        <taxon>Dreissenidae</taxon>
        <taxon>Dreissena</taxon>
    </lineage>
</organism>
<accession>A0A9D4EXC5</accession>
<keyword evidence="2" id="KW-1185">Reference proteome</keyword>
<gene>
    <name evidence="1" type="ORF">DPMN_165518</name>
</gene>
<reference evidence="1" key="1">
    <citation type="journal article" date="2019" name="bioRxiv">
        <title>The Genome of the Zebra Mussel, Dreissena polymorpha: A Resource for Invasive Species Research.</title>
        <authorList>
            <person name="McCartney M.A."/>
            <person name="Auch B."/>
            <person name="Kono T."/>
            <person name="Mallez S."/>
            <person name="Zhang Y."/>
            <person name="Obille A."/>
            <person name="Becker A."/>
            <person name="Abrahante J.E."/>
            <person name="Garbe J."/>
            <person name="Badalamenti J.P."/>
            <person name="Herman A."/>
            <person name="Mangelson H."/>
            <person name="Liachko I."/>
            <person name="Sullivan S."/>
            <person name="Sone E.D."/>
            <person name="Koren S."/>
            <person name="Silverstein K.A.T."/>
            <person name="Beckman K.B."/>
            <person name="Gohl D.M."/>
        </authorList>
    </citation>
    <scope>NUCLEOTIDE SEQUENCE</scope>
    <source>
        <strain evidence="1">Duluth1</strain>
        <tissue evidence="1">Whole animal</tissue>
    </source>
</reference>
<evidence type="ECO:0000313" key="2">
    <source>
        <dbReference type="Proteomes" id="UP000828390"/>
    </source>
</evidence>
<proteinExistence type="predicted"/>
<dbReference type="EMBL" id="JAIWYP010000008">
    <property type="protein sequence ID" value="KAH3787394.1"/>
    <property type="molecule type" value="Genomic_DNA"/>
</dbReference>
<reference evidence="1" key="2">
    <citation type="submission" date="2020-11" db="EMBL/GenBank/DDBJ databases">
        <authorList>
            <person name="McCartney M.A."/>
            <person name="Auch B."/>
            <person name="Kono T."/>
            <person name="Mallez S."/>
            <person name="Becker A."/>
            <person name="Gohl D.M."/>
            <person name="Silverstein K.A.T."/>
            <person name="Koren S."/>
            <person name="Bechman K.B."/>
            <person name="Herman A."/>
            <person name="Abrahante J.E."/>
            <person name="Garbe J."/>
        </authorList>
    </citation>
    <scope>NUCLEOTIDE SEQUENCE</scope>
    <source>
        <strain evidence="1">Duluth1</strain>
        <tissue evidence="1">Whole animal</tissue>
    </source>
</reference>